<comment type="caution">
    <text evidence="2">The sequence shown here is derived from an EMBL/GenBank/DDBJ whole genome shotgun (WGS) entry which is preliminary data.</text>
</comment>
<name>A0ABN9V5P8_9DINO</name>
<keyword evidence="3" id="KW-1185">Reference proteome</keyword>
<feature type="compositionally biased region" description="Basic and acidic residues" evidence="1">
    <location>
        <begin position="350"/>
        <end position="360"/>
    </location>
</feature>
<sequence>MGDITTPWQAFGFDHAPRDGGLDHRGLDDTRSGQGATPTGGEFEQQDLSAVGLQAQRLSGIGLASLPASSLQSLPADPATSDAEGALCIGELDRRLQAAFNESKNDEALLAKQRTFHAMGSGVADPNHKKKVDKVLEDAWAAGACPARGAIGARFSTFLDACAEKKKEYKSMKGNSAKEEFRMDWLAKEHAKYAKKRSVTERLEESWQDWGTYEPFEVIAGKESGTGITMSGAKAALNICSSRIKLGGAWIRWNNQSKRLEFLYMKKVYSYKFDKAWQQWEELVDVGDQKTLGTAPAAALPGGLPAEAAPASLPAAPAAASSAPAAASSAPAAASSKPAAQAGAPPAAQREAEASARPEARAAQPRSGAASSAPPRAASPAKDGAAAAVPSKRRRGQGEQQAPPADGESPSVTDEKELKRIKQKELKANTDAAMKALGEYGQICNHAMLLINAIENQPEYSWANNQNKDGLKRALEEVQATASPGTFVKDLLMQNVTHVKRMRGAEYFEKEIGCVAPKIAEPLKRLRAEIESIDEMHAVKLRKTSYSN</sequence>
<feature type="region of interest" description="Disordered" evidence="1">
    <location>
        <begin position="1"/>
        <end position="42"/>
    </location>
</feature>
<evidence type="ECO:0000256" key="1">
    <source>
        <dbReference type="SAM" id="MobiDB-lite"/>
    </source>
</evidence>
<reference evidence="2" key="1">
    <citation type="submission" date="2023-10" db="EMBL/GenBank/DDBJ databases">
        <authorList>
            <person name="Chen Y."/>
            <person name="Shah S."/>
            <person name="Dougan E. K."/>
            <person name="Thang M."/>
            <person name="Chan C."/>
        </authorList>
    </citation>
    <scope>NUCLEOTIDE SEQUENCE [LARGE SCALE GENOMIC DNA]</scope>
</reference>
<accession>A0ABN9V5P8</accession>
<feature type="compositionally biased region" description="Low complexity" evidence="1">
    <location>
        <begin position="332"/>
        <end position="349"/>
    </location>
</feature>
<dbReference type="Proteomes" id="UP001189429">
    <property type="component" value="Unassembled WGS sequence"/>
</dbReference>
<feature type="region of interest" description="Disordered" evidence="1">
    <location>
        <begin position="332"/>
        <end position="417"/>
    </location>
</feature>
<feature type="compositionally biased region" description="Basic and acidic residues" evidence="1">
    <location>
        <begin position="15"/>
        <end position="31"/>
    </location>
</feature>
<feature type="compositionally biased region" description="Low complexity" evidence="1">
    <location>
        <begin position="361"/>
        <end position="388"/>
    </location>
</feature>
<gene>
    <name evidence="2" type="ORF">PCOR1329_LOCUS54886</name>
</gene>
<evidence type="ECO:0000313" key="3">
    <source>
        <dbReference type="Proteomes" id="UP001189429"/>
    </source>
</evidence>
<proteinExistence type="predicted"/>
<organism evidence="2 3">
    <name type="scientific">Prorocentrum cordatum</name>
    <dbReference type="NCBI Taxonomy" id="2364126"/>
    <lineage>
        <taxon>Eukaryota</taxon>
        <taxon>Sar</taxon>
        <taxon>Alveolata</taxon>
        <taxon>Dinophyceae</taxon>
        <taxon>Prorocentrales</taxon>
        <taxon>Prorocentraceae</taxon>
        <taxon>Prorocentrum</taxon>
    </lineage>
</organism>
<protein>
    <submittedName>
        <fullName evidence="2">Uncharacterized protein</fullName>
    </submittedName>
</protein>
<dbReference type="EMBL" id="CAUYUJ010016717">
    <property type="protein sequence ID" value="CAK0868118.1"/>
    <property type="molecule type" value="Genomic_DNA"/>
</dbReference>
<evidence type="ECO:0000313" key="2">
    <source>
        <dbReference type="EMBL" id="CAK0868118.1"/>
    </source>
</evidence>